<dbReference type="GO" id="GO:0005615">
    <property type="term" value="C:extracellular space"/>
    <property type="evidence" value="ECO:0007669"/>
    <property type="project" value="UniProtKB-KW"/>
</dbReference>
<dbReference type="EMBL" id="JAINUF010000006">
    <property type="protein sequence ID" value="KAJ8357033.1"/>
    <property type="molecule type" value="Genomic_DNA"/>
</dbReference>
<name>A0A9Q1FEV8_SYNKA</name>
<evidence type="ECO:0000313" key="4">
    <source>
        <dbReference type="EMBL" id="KAJ8357033.1"/>
    </source>
</evidence>
<keyword evidence="1" id="KW-0202">Cytokine</keyword>
<accession>A0A9Q1FEV8</accession>
<dbReference type="InterPro" id="IPR001811">
    <property type="entry name" value="Chemokine_IL8-like_dom"/>
</dbReference>
<gene>
    <name evidence="4" type="ORF">SKAU_G00198270</name>
</gene>
<dbReference type="GO" id="GO:0008009">
    <property type="term" value="F:chemokine activity"/>
    <property type="evidence" value="ECO:0007669"/>
    <property type="project" value="InterPro"/>
</dbReference>
<dbReference type="InterPro" id="IPR036048">
    <property type="entry name" value="Interleukin_8-like_sf"/>
</dbReference>
<protein>
    <recommendedName>
        <fullName evidence="3">Chemokine interleukin-8-like domain-containing protein</fullName>
    </recommendedName>
</protein>
<keyword evidence="2" id="KW-0732">Signal</keyword>
<organism evidence="4 5">
    <name type="scientific">Synaphobranchus kaupii</name>
    <name type="common">Kaup's arrowtooth eel</name>
    <dbReference type="NCBI Taxonomy" id="118154"/>
    <lineage>
        <taxon>Eukaryota</taxon>
        <taxon>Metazoa</taxon>
        <taxon>Chordata</taxon>
        <taxon>Craniata</taxon>
        <taxon>Vertebrata</taxon>
        <taxon>Euteleostomi</taxon>
        <taxon>Actinopterygii</taxon>
        <taxon>Neopterygii</taxon>
        <taxon>Teleostei</taxon>
        <taxon>Anguilliformes</taxon>
        <taxon>Synaphobranchidae</taxon>
        <taxon>Synaphobranchus</taxon>
    </lineage>
</organism>
<proteinExistence type="predicted"/>
<keyword evidence="5" id="KW-1185">Reference proteome</keyword>
<dbReference type="AlphaFoldDB" id="A0A9Q1FEV8"/>
<feature type="signal peptide" evidence="2">
    <location>
        <begin position="1"/>
        <end position="27"/>
    </location>
</feature>
<dbReference type="Gene3D" id="2.40.50.40">
    <property type="match status" value="1"/>
</dbReference>
<evidence type="ECO:0000259" key="3">
    <source>
        <dbReference type="Pfam" id="PF00048"/>
    </source>
</evidence>
<feature type="domain" description="Chemokine interleukin-8-like" evidence="3">
    <location>
        <begin position="32"/>
        <end position="87"/>
    </location>
</feature>
<reference evidence="4" key="1">
    <citation type="journal article" date="2023" name="Science">
        <title>Genome structures resolve the early diversification of teleost fishes.</title>
        <authorList>
            <person name="Parey E."/>
            <person name="Louis A."/>
            <person name="Montfort J."/>
            <person name="Bouchez O."/>
            <person name="Roques C."/>
            <person name="Iampietro C."/>
            <person name="Lluch J."/>
            <person name="Castinel A."/>
            <person name="Donnadieu C."/>
            <person name="Desvignes T."/>
            <person name="Floi Bucao C."/>
            <person name="Jouanno E."/>
            <person name="Wen M."/>
            <person name="Mejri S."/>
            <person name="Dirks R."/>
            <person name="Jansen H."/>
            <person name="Henkel C."/>
            <person name="Chen W.J."/>
            <person name="Zahm M."/>
            <person name="Cabau C."/>
            <person name="Klopp C."/>
            <person name="Thompson A.W."/>
            <person name="Robinson-Rechavi M."/>
            <person name="Braasch I."/>
            <person name="Lecointre G."/>
            <person name="Bobe J."/>
            <person name="Postlethwait J.H."/>
            <person name="Berthelot C."/>
            <person name="Roest Crollius H."/>
            <person name="Guiguen Y."/>
        </authorList>
    </citation>
    <scope>NUCLEOTIDE SEQUENCE</scope>
    <source>
        <strain evidence="4">WJC10195</strain>
    </source>
</reference>
<dbReference type="Pfam" id="PF00048">
    <property type="entry name" value="IL8"/>
    <property type="match status" value="1"/>
</dbReference>
<dbReference type="Proteomes" id="UP001152622">
    <property type="component" value="Chromosome 6"/>
</dbReference>
<feature type="chain" id="PRO_5040183278" description="Chemokine interleukin-8-like domain-containing protein" evidence="2">
    <location>
        <begin position="28"/>
        <end position="100"/>
    </location>
</feature>
<sequence length="100" mass="11355">MQAFVGPMRIVAVVAVILCLTVLGTDGNKAHTCCTEVSRQNITTPILGYRIQLRNPPCVRAVIFMTEEGEKCSHWRESWVFQKVQELERARKRQANIPSQ</sequence>
<dbReference type="OrthoDB" id="8457630at2759"/>
<dbReference type="GO" id="GO:0006955">
    <property type="term" value="P:immune response"/>
    <property type="evidence" value="ECO:0007669"/>
    <property type="project" value="InterPro"/>
</dbReference>
<evidence type="ECO:0000256" key="2">
    <source>
        <dbReference type="SAM" id="SignalP"/>
    </source>
</evidence>
<dbReference type="SUPFAM" id="SSF54117">
    <property type="entry name" value="Interleukin 8-like chemokines"/>
    <property type="match status" value="1"/>
</dbReference>
<evidence type="ECO:0000313" key="5">
    <source>
        <dbReference type="Proteomes" id="UP001152622"/>
    </source>
</evidence>
<comment type="caution">
    <text evidence="4">The sequence shown here is derived from an EMBL/GenBank/DDBJ whole genome shotgun (WGS) entry which is preliminary data.</text>
</comment>
<evidence type="ECO:0000256" key="1">
    <source>
        <dbReference type="ARBA" id="ARBA00022514"/>
    </source>
</evidence>